<dbReference type="EMBL" id="LRPN01000070">
    <property type="protein sequence ID" value="KWZ81607.1"/>
    <property type="molecule type" value="Genomic_DNA"/>
</dbReference>
<keyword evidence="1" id="KW-1133">Transmembrane helix</keyword>
<evidence type="ECO:0000313" key="2">
    <source>
        <dbReference type="EMBL" id="KWZ81607.1"/>
    </source>
</evidence>
<evidence type="ECO:0008006" key="4">
    <source>
        <dbReference type="Google" id="ProtNLM"/>
    </source>
</evidence>
<reference evidence="3" key="1">
    <citation type="submission" date="2016-01" db="EMBL/GenBank/DDBJ databases">
        <authorList>
            <person name="Mitreva M."/>
            <person name="Pepin K.H."/>
            <person name="Mihindukulasuriya K.A."/>
            <person name="Fulton R."/>
            <person name="Fronick C."/>
            <person name="O'Laughlin M."/>
            <person name="Miner T."/>
            <person name="Herter B."/>
            <person name="Rosa B.A."/>
            <person name="Cordes M."/>
            <person name="Tomlinson C."/>
            <person name="Wollam A."/>
            <person name="Palsikar V.B."/>
            <person name="Mardis E.R."/>
            <person name="Wilson R.K."/>
        </authorList>
    </citation>
    <scope>NUCLEOTIDE SEQUENCE [LARGE SCALE GENOMIC DNA]</scope>
    <source>
        <strain evidence="3">GED7749B</strain>
    </source>
</reference>
<evidence type="ECO:0000256" key="1">
    <source>
        <dbReference type="SAM" id="Phobius"/>
    </source>
</evidence>
<dbReference type="PATRIC" id="fig|1398.22.peg.1926"/>
<dbReference type="Proteomes" id="UP000070376">
    <property type="component" value="Unassembled WGS sequence"/>
</dbReference>
<dbReference type="InterPro" id="IPR031360">
    <property type="entry name" value="TrpP"/>
</dbReference>
<dbReference type="Pfam" id="PF17099">
    <property type="entry name" value="TrpP"/>
    <property type="match status" value="1"/>
</dbReference>
<protein>
    <recommendedName>
        <fullName evidence="4">Tryptophan transporter</fullName>
    </recommendedName>
</protein>
<gene>
    <name evidence="2" type="ORF">HMPREF3213_01924</name>
</gene>
<evidence type="ECO:0000313" key="3">
    <source>
        <dbReference type="Proteomes" id="UP000070376"/>
    </source>
</evidence>
<feature type="transmembrane region" description="Helical" evidence="1">
    <location>
        <begin position="59"/>
        <end position="79"/>
    </location>
</feature>
<proteinExistence type="predicted"/>
<feature type="transmembrane region" description="Helical" evidence="1">
    <location>
        <begin position="109"/>
        <end position="135"/>
    </location>
</feature>
<name>A0A133KQ37_HEYCO</name>
<sequence>MRIGEWRQMKTKSLVSLALLVGIGTVLHTVIPGFVFGMKPDMMLTMMFIGIILFREKKYVLLLGVLTGIISGLTTSFPGGFFPNIIDKCITSFAFYGLLLASGKLAKKLPALIVFTAIGTLISGIIFLGSAFFIAGLPGPFAILFGTVVLPATVLNAVAMFILFPIISTVAKRTNAAHSMQA</sequence>
<feature type="transmembrane region" description="Helical" evidence="1">
    <location>
        <begin position="14"/>
        <end position="38"/>
    </location>
</feature>
<comment type="caution">
    <text evidence="2">The sequence shown here is derived from an EMBL/GenBank/DDBJ whole genome shotgun (WGS) entry which is preliminary data.</text>
</comment>
<keyword evidence="1" id="KW-0472">Membrane</keyword>
<organism evidence="2 3">
    <name type="scientific">Heyndrickxia coagulans</name>
    <name type="common">Weizmannia coagulans</name>
    <dbReference type="NCBI Taxonomy" id="1398"/>
    <lineage>
        <taxon>Bacteria</taxon>
        <taxon>Bacillati</taxon>
        <taxon>Bacillota</taxon>
        <taxon>Bacilli</taxon>
        <taxon>Bacillales</taxon>
        <taxon>Bacillaceae</taxon>
        <taxon>Heyndrickxia</taxon>
    </lineage>
</organism>
<keyword evidence="1" id="KW-0812">Transmembrane</keyword>
<dbReference type="AlphaFoldDB" id="A0A133KQ37"/>
<accession>A0A133KQ37</accession>
<feature type="transmembrane region" description="Helical" evidence="1">
    <location>
        <begin position="141"/>
        <end position="164"/>
    </location>
</feature>